<reference evidence="2" key="1">
    <citation type="journal article" date="2023" name="Mol. Phylogenet. Evol.">
        <title>Genome-scale phylogeny and comparative genomics of the fungal order Sordariales.</title>
        <authorList>
            <person name="Hensen N."/>
            <person name="Bonometti L."/>
            <person name="Westerberg I."/>
            <person name="Brannstrom I.O."/>
            <person name="Guillou S."/>
            <person name="Cros-Aarteil S."/>
            <person name="Calhoun S."/>
            <person name="Haridas S."/>
            <person name="Kuo A."/>
            <person name="Mondo S."/>
            <person name="Pangilinan J."/>
            <person name="Riley R."/>
            <person name="LaButti K."/>
            <person name="Andreopoulos B."/>
            <person name="Lipzen A."/>
            <person name="Chen C."/>
            <person name="Yan M."/>
            <person name="Daum C."/>
            <person name="Ng V."/>
            <person name="Clum A."/>
            <person name="Steindorff A."/>
            <person name="Ohm R.A."/>
            <person name="Martin F."/>
            <person name="Silar P."/>
            <person name="Natvig D.O."/>
            <person name="Lalanne C."/>
            <person name="Gautier V."/>
            <person name="Ament-Velasquez S.L."/>
            <person name="Kruys A."/>
            <person name="Hutchinson M.I."/>
            <person name="Powell A.J."/>
            <person name="Barry K."/>
            <person name="Miller A.N."/>
            <person name="Grigoriev I.V."/>
            <person name="Debuchy R."/>
            <person name="Gladieux P."/>
            <person name="Hiltunen Thoren M."/>
            <person name="Johannesson H."/>
        </authorList>
    </citation>
    <scope>NUCLEOTIDE SEQUENCE</scope>
    <source>
        <strain evidence="2">CBS 315.58</strain>
    </source>
</reference>
<dbReference type="Proteomes" id="UP001303160">
    <property type="component" value="Unassembled WGS sequence"/>
</dbReference>
<proteinExistence type="predicted"/>
<accession>A0AAN6XIJ7</accession>
<reference evidence="2" key="2">
    <citation type="submission" date="2023-05" db="EMBL/GenBank/DDBJ databases">
        <authorList>
            <consortium name="Lawrence Berkeley National Laboratory"/>
            <person name="Steindorff A."/>
            <person name="Hensen N."/>
            <person name="Bonometti L."/>
            <person name="Westerberg I."/>
            <person name="Brannstrom I.O."/>
            <person name="Guillou S."/>
            <person name="Cros-Aarteil S."/>
            <person name="Calhoun S."/>
            <person name="Haridas S."/>
            <person name="Kuo A."/>
            <person name="Mondo S."/>
            <person name="Pangilinan J."/>
            <person name="Riley R."/>
            <person name="Labutti K."/>
            <person name="Andreopoulos B."/>
            <person name="Lipzen A."/>
            <person name="Chen C."/>
            <person name="Yanf M."/>
            <person name="Daum C."/>
            <person name="Ng V."/>
            <person name="Clum A."/>
            <person name="Ohm R."/>
            <person name="Martin F."/>
            <person name="Silar P."/>
            <person name="Natvig D."/>
            <person name="Lalanne C."/>
            <person name="Gautier V."/>
            <person name="Ament-Velasquez S.L."/>
            <person name="Kruys A."/>
            <person name="Hutchinson M.I."/>
            <person name="Powell A.J."/>
            <person name="Barry K."/>
            <person name="Miller A.N."/>
            <person name="Grigoriev I.V."/>
            <person name="Debuchy R."/>
            <person name="Gladieux P."/>
            <person name="Thoren M.H."/>
            <person name="Johannesson H."/>
        </authorList>
    </citation>
    <scope>NUCLEOTIDE SEQUENCE</scope>
    <source>
        <strain evidence="2">CBS 315.58</strain>
    </source>
</reference>
<name>A0AAN6XIJ7_9PEZI</name>
<organism evidence="2 3">
    <name type="scientific">Triangularia verruculosa</name>
    <dbReference type="NCBI Taxonomy" id="2587418"/>
    <lineage>
        <taxon>Eukaryota</taxon>
        <taxon>Fungi</taxon>
        <taxon>Dikarya</taxon>
        <taxon>Ascomycota</taxon>
        <taxon>Pezizomycotina</taxon>
        <taxon>Sordariomycetes</taxon>
        <taxon>Sordariomycetidae</taxon>
        <taxon>Sordariales</taxon>
        <taxon>Podosporaceae</taxon>
        <taxon>Triangularia</taxon>
    </lineage>
</organism>
<evidence type="ECO:0000256" key="1">
    <source>
        <dbReference type="SAM" id="MobiDB-lite"/>
    </source>
</evidence>
<sequence length="258" mass="27941">MAHCAPQFFVEEKGGYVSELEPRSQEGEMLLGRELGWSSPAKQSSSINVPHPGSNTLKMAVGGVASHSHRPPPTALTSAHRCAWNVFTRCLQASYCVTSAVCFHRRRVYAAGPRLRSTDENKQHQKASSLVGMQRAAEPARGAVIVNSSTQDRRKALEPVRSFDSSRPSSGLLLLQNGFPNPALPSSPKPPACTNIVVELQRQHSVGGQFCLGQPAIEPAYQQLRNRSNIRGKADNSGCAWPPNQNSGLADEVQKDGH</sequence>
<feature type="region of interest" description="Disordered" evidence="1">
    <location>
        <begin position="233"/>
        <end position="258"/>
    </location>
</feature>
<dbReference type="EMBL" id="MU863925">
    <property type="protein sequence ID" value="KAK4199955.1"/>
    <property type="molecule type" value="Genomic_DNA"/>
</dbReference>
<protein>
    <submittedName>
        <fullName evidence="2">Uncharacterized protein</fullName>
    </submittedName>
</protein>
<comment type="caution">
    <text evidence="2">The sequence shown here is derived from an EMBL/GenBank/DDBJ whole genome shotgun (WGS) entry which is preliminary data.</text>
</comment>
<dbReference type="AlphaFoldDB" id="A0AAN6XIJ7"/>
<keyword evidence="3" id="KW-1185">Reference proteome</keyword>
<evidence type="ECO:0000313" key="3">
    <source>
        <dbReference type="Proteomes" id="UP001303160"/>
    </source>
</evidence>
<evidence type="ECO:0000313" key="2">
    <source>
        <dbReference type="EMBL" id="KAK4199955.1"/>
    </source>
</evidence>
<gene>
    <name evidence="2" type="ORF">QBC40DRAFT_297030</name>
</gene>